<comment type="caution">
    <text evidence="5">Lacks conserved residue(s) required for the propagation of feature annotation.</text>
</comment>
<dbReference type="InterPro" id="IPR033690">
    <property type="entry name" value="Adenylat_kinase_CS"/>
</dbReference>
<feature type="binding site" evidence="5">
    <location>
        <position position="38"/>
    </location>
    <ligand>
        <name>AMP</name>
        <dbReference type="ChEBI" id="CHEBI:456215"/>
    </ligand>
</feature>
<comment type="domain">
    <text evidence="5">Consists of three domains, a large central CORE domain and two small peripheral domains, NMPbind and LID, which undergo movements during catalysis. The LID domain closes over the site of phosphoryl transfer upon ATP binding. Assembling and dissambling the active center during each catalytic cycle provides an effective means to prevent ATP hydrolysis.</text>
</comment>
<comment type="pathway">
    <text evidence="5">Purine metabolism; AMP biosynthesis via salvage pathway; AMP from ADP: step 1/1.</text>
</comment>
<dbReference type="UniPathway" id="UPA00588">
    <property type="reaction ID" value="UER00649"/>
</dbReference>
<feature type="binding site" evidence="5">
    <location>
        <position position="198"/>
    </location>
    <ligand>
        <name>ATP</name>
        <dbReference type="ChEBI" id="CHEBI:30616"/>
    </ligand>
</feature>
<sequence>MKRIIIFLGIQGSGKGTQANILATKHHIPIVEAGELIRKEIESNSKIGKKIKFYTTSGKMIPDRIFDKIIFNQIKKIGHPHNIIFDGFPRRMKQFRIILKIKKSLQMDEIVVIHLTLSEKIAKERIANRLVCPKCENTYSNTIDKVQECKKCRVKLEKRDDDNDKAIAKRFDIYKKQTQPVIDKLSKDNLILEFNGAKAIKNIAFDIDRSIKKVLKN</sequence>
<evidence type="ECO:0000256" key="7">
    <source>
        <dbReference type="RuleBase" id="RU003331"/>
    </source>
</evidence>
<dbReference type="PANTHER" id="PTHR23359">
    <property type="entry name" value="NUCLEOTIDE KINASE"/>
    <property type="match status" value="1"/>
</dbReference>
<proteinExistence type="inferred from homology"/>
<keyword evidence="3 5" id="KW-0547">Nucleotide-binding</keyword>
<keyword evidence="2 5" id="KW-0545">Nucleotide biosynthesis</keyword>
<comment type="caution">
    <text evidence="8">The sequence shown here is derived from an EMBL/GenBank/DDBJ whole genome shotgun (WGS) entry which is preliminary data.</text>
</comment>
<evidence type="ECO:0000256" key="5">
    <source>
        <dbReference type="HAMAP-Rule" id="MF_00235"/>
    </source>
</evidence>
<gene>
    <name evidence="5" type="primary">adk</name>
    <name evidence="8" type="ORF">COX60_00805</name>
</gene>
<dbReference type="EC" id="2.7.4.3" evidence="5 7"/>
<dbReference type="EMBL" id="PFQF01000015">
    <property type="protein sequence ID" value="PJA20770.1"/>
    <property type="molecule type" value="Genomic_DNA"/>
</dbReference>
<keyword evidence="1 5" id="KW-0808">Transferase</keyword>
<dbReference type="InterPro" id="IPR027417">
    <property type="entry name" value="P-loop_NTPase"/>
</dbReference>
<dbReference type="InterPro" id="IPR006259">
    <property type="entry name" value="Adenyl_kin_sub"/>
</dbReference>
<comment type="function">
    <text evidence="5">Catalyzes the reversible transfer of the terminal phosphate group between ATP and AMP. Plays an important role in cellular energy homeostasis and in adenine nucleotide metabolism.</text>
</comment>
<dbReference type="AlphaFoldDB" id="A0A2M7W4L9"/>
<keyword evidence="4 5" id="KW-0418">Kinase</keyword>
<feature type="binding site" evidence="5">
    <location>
        <position position="129"/>
    </location>
    <ligand>
        <name>ATP</name>
        <dbReference type="ChEBI" id="CHEBI:30616"/>
    </ligand>
</feature>
<dbReference type="SUPFAM" id="SSF52540">
    <property type="entry name" value="P-loop containing nucleoside triphosphate hydrolases"/>
    <property type="match status" value="1"/>
</dbReference>
<dbReference type="NCBIfam" id="TIGR01351">
    <property type="entry name" value="adk"/>
    <property type="match status" value="1"/>
</dbReference>
<feature type="binding site" evidence="5">
    <location>
        <position position="94"/>
    </location>
    <ligand>
        <name>AMP</name>
        <dbReference type="ChEBI" id="CHEBI:456215"/>
    </ligand>
</feature>
<feature type="binding site" evidence="5">
    <location>
        <begin position="12"/>
        <end position="17"/>
    </location>
    <ligand>
        <name>ATP</name>
        <dbReference type="ChEBI" id="CHEBI:30616"/>
    </ligand>
</feature>
<organism evidence="8 9">
    <name type="scientific">Candidatus Berkelbacteria bacterium CG_4_10_14_0_2_um_filter_35_9_33_12</name>
    <dbReference type="NCBI Taxonomy" id="1974499"/>
    <lineage>
        <taxon>Bacteria</taxon>
        <taxon>Candidatus Berkelbacteria</taxon>
    </lineage>
</organism>
<keyword evidence="5 7" id="KW-0067">ATP-binding</keyword>
<dbReference type="InterPro" id="IPR000850">
    <property type="entry name" value="Adenylat/UMP-CMP_kin"/>
</dbReference>
<feature type="binding site" evidence="5">
    <location>
        <begin position="87"/>
        <end position="90"/>
    </location>
    <ligand>
        <name>AMP</name>
        <dbReference type="ChEBI" id="CHEBI:456215"/>
    </ligand>
</feature>
<reference evidence="9" key="1">
    <citation type="submission" date="2017-09" db="EMBL/GenBank/DDBJ databases">
        <title>Depth-based differentiation of microbial function through sediment-hosted aquifers and enrichment of novel symbionts in the deep terrestrial subsurface.</title>
        <authorList>
            <person name="Probst A.J."/>
            <person name="Ladd B."/>
            <person name="Jarett J.K."/>
            <person name="Geller-Mcgrath D.E."/>
            <person name="Sieber C.M.K."/>
            <person name="Emerson J.B."/>
            <person name="Anantharaman K."/>
            <person name="Thomas B.C."/>
            <person name="Malmstrom R."/>
            <person name="Stieglmeier M."/>
            <person name="Klingl A."/>
            <person name="Woyke T."/>
            <person name="Ryan C.M."/>
            <person name="Banfield J.F."/>
        </authorList>
    </citation>
    <scope>NUCLEOTIDE SEQUENCE [LARGE SCALE GENOMIC DNA]</scope>
</reference>
<dbReference type="PRINTS" id="PR00094">
    <property type="entry name" value="ADENYLTKNASE"/>
</dbReference>
<comment type="catalytic activity">
    <reaction evidence="5 7">
        <text>AMP + ATP = 2 ADP</text>
        <dbReference type="Rhea" id="RHEA:12973"/>
        <dbReference type="ChEBI" id="CHEBI:30616"/>
        <dbReference type="ChEBI" id="CHEBI:456215"/>
        <dbReference type="ChEBI" id="CHEBI:456216"/>
        <dbReference type="EC" id="2.7.4.3"/>
    </reaction>
</comment>
<dbReference type="HAMAP" id="MF_00235">
    <property type="entry name" value="Adenylate_kinase_Adk"/>
    <property type="match status" value="1"/>
</dbReference>
<evidence type="ECO:0000256" key="3">
    <source>
        <dbReference type="ARBA" id="ARBA00022741"/>
    </source>
</evidence>
<keyword evidence="5" id="KW-0963">Cytoplasm</keyword>
<comment type="subunit">
    <text evidence="5 7">Monomer.</text>
</comment>
<dbReference type="GO" id="GO:0004017">
    <property type="term" value="F:AMP kinase activity"/>
    <property type="evidence" value="ECO:0007669"/>
    <property type="project" value="UniProtKB-UniRule"/>
</dbReference>
<dbReference type="Proteomes" id="UP000230137">
    <property type="component" value="Unassembled WGS sequence"/>
</dbReference>
<evidence type="ECO:0000256" key="2">
    <source>
        <dbReference type="ARBA" id="ARBA00022727"/>
    </source>
</evidence>
<feature type="binding site" evidence="5">
    <location>
        <position position="170"/>
    </location>
    <ligand>
        <name>AMP</name>
        <dbReference type="ChEBI" id="CHEBI:456215"/>
    </ligand>
</feature>
<feature type="binding site" evidence="5">
    <location>
        <position position="159"/>
    </location>
    <ligand>
        <name>AMP</name>
        <dbReference type="ChEBI" id="CHEBI:456215"/>
    </ligand>
</feature>
<accession>A0A2M7W4L9</accession>
<protein>
    <recommendedName>
        <fullName evidence="5 7">Adenylate kinase</fullName>
        <shortName evidence="5">AK</shortName>
        <ecNumber evidence="5 7">2.7.4.3</ecNumber>
    </recommendedName>
    <alternativeName>
        <fullName evidence="5">ATP-AMP transphosphorylase</fullName>
    </alternativeName>
    <alternativeName>
        <fullName evidence="5">ATP:AMP phosphotransferase</fullName>
    </alternativeName>
    <alternativeName>
        <fullName evidence="5">Adenylate monophosphate kinase</fullName>
    </alternativeName>
</protein>
<evidence type="ECO:0000313" key="8">
    <source>
        <dbReference type="EMBL" id="PJA20770.1"/>
    </source>
</evidence>
<comment type="similarity">
    <text evidence="5 6">Belongs to the adenylate kinase family.</text>
</comment>
<evidence type="ECO:0000256" key="4">
    <source>
        <dbReference type="ARBA" id="ARBA00022777"/>
    </source>
</evidence>
<evidence type="ECO:0000313" key="9">
    <source>
        <dbReference type="Proteomes" id="UP000230137"/>
    </source>
</evidence>
<name>A0A2M7W4L9_9BACT</name>
<dbReference type="PROSITE" id="PS00113">
    <property type="entry name" value="ADENYLATE_KINASE"/>
    <property type="match status" value="1"/>
</dbReference>
<evidence type="ECO:0000256" key="1">
    <source>
        <dbReference type="ARBA" id="ARBA00022679"/>
    </source>
</evidence>
<dbReference type="GO" id="GO:0044209">
    <property type="term" value="P:AMP salvage"/>
    <property type="evidence" value="ECO:0007669"/>
    <property type="project" value="UniProtKB-UniRule"/>
</dbReference>
<comment type="subcellular location">
    <subcellularLocation>
        <location evidence="5 7">Cytoplasm</location>
    </subcellularLocation>
</comment>
<dbReference type="GO" id="GO:0005524">
    <property type="term" value="F:ATP binding"/>
    <property type="evidence" value="ECO:0007669"/>
    <property type="project" value="UniProtKB-UniRule"/>
</dbReference>
<evidence type="ECO:0000256" key="6">
    <source>
        <dbReference type="RuleBase" id="RU003330"/>
    </source>
</evidence>
<dbReference type="CDD" id="cd01428">
    <property type="entry name" value="ADK"/>
    <property type="match status" value="1"/>
</dbReference>
<dbReference type="GO" id="GO:0005737">
    <property type="term" value="C:cytoplasm"/>
    <property type="evidence" value="ECO:0007669"/>
    <property type="project" value="UniProtKB-SubCell"/>
</dbReference>
<feature type="region of interest" description="NMP" evidence="5">
    <location>
        <begin position="32"/>
        <end position="61"/>
    </location>
</feature>
<dbReference type="Pfam" id="PF00406">
    <property type="entry name" value="ADK"/>
    <property type="match status" value="1"/>
</dbReference>
<dbReference type="Gene3D" id="3.40.50.300">
    <property type="entry name" value="P-loop containing nucleotide triphosphate hydrolases"/>
    <property type="match status" value="1"/>
</dbReference>